<dbReference type="Pfam" id="PF00392">
    <property type="entry name" value="GntR"/>
    <property type="match status" value="1"/>
</dbReference>
<evidence type="ECO:0000256" key="3">
    <source>
        <dbReference type="ARBA" id="ARBA00023163"/>
    </source>
</evidence>
<keyword evidence="1" id="KW-0805">Transcription regulation</keyword>
<evidence type="ECO:0000256" key="2">
    <source>
        <dbReference type="ARBA" id="ARBA00023125"/>
    </source>
</evidence>
<dbReference type="AlphaFoldDB" id="A0A3S1B462"/>
<keyword evidence="3" id="KW-0804">Transcription</keyword>
<dbReference type="InterPro" id="IPR000524">
    <property type="entry name" value="Tscrpt_reg_HTH_GntR"/>
</dbReference>
<sequence length="226" mass="26103">MGEAMKNDKKSNLYEQVYVSIKEAIVKGVLSPNERLREVRLAEMFDTSRTPVREALRKLEKERLVTFEPSIGAKVTELNDETITSIYECRSVLEGLAAKKAALHIRQEDYYQLSEYIILSRQYFQAGNIEQVVEKNTLFHETIVKLSRNPALIQMVEHVRTEILRYRIITSSFGFRTRGFDEHDAILEAINGQDPDSAEELMKKHIQEDLQNILSGLNQYSVNFNC</sequence>
<dbReference type="SUPFAM" id="SSF48008">
    <property type="entry name" value="GntR ligand-binding domain-like"/>
    <property type="match status" value="1"/>
</dbReference>
<evidence type="ECO:0000259" key="4">
    <source>
        <dbReference type="PROSITE" id="PS50949"/>
    </source>
</evidence>
<keyword evidence="2" id="KW-0238">DNA-binding</keyword>
<comment type="caution">
    <text evidence="5">The sequence shown here is derived from an EMBL/GenBank/DDBJ whole genome shotgun (WGS) entry which is preliminary data.</text>
</comment>
<dbReference type="PANTHER" id="PTHR43537">
    <property type="entry name" value="TRANSCRIPTIONAL REGULATOR, GNTR FAMILY"/>
    <property type="match status" value="1"/>
</dbReference>
<dbReference type="PANTHER" id="PTHR43537:SF24">
    <property type="entry name" value="GLUCONATE OPERON TRANSCRIPTIONAL REPRESSOR"/>
    <property type="match status" value="1"/>
</dbReference>
<accession>A0A3S1B462</accession>
<dbReference type="CDD" id="cd07377">
    <property type="entry name" value="WHTH_GntR"/>
    <property type="match status" value="1"/>
</dbReference>
<name>A0A3S1B462_9BACI</name>
<proteinExistence type="predicted"/>
<dbReference type="InterPro" id="IPR036388">
    <property type="entry name" value="WH-like_DNA-bd_sf"/>
</dbReference>
<dbReference type="Gene3D" id="1.20.120.530">
    <property type="entry name" value="GntR ligand-binding domain-like"/>
    <property type="match status" value="1"/>
</dbReference>
<dbReference type="SMART" id="SM00345">
    <property type="entry name" value="HTH_GNTR"/>
    <property type="match status" value="1"/>
</dbReference>
<dbReference type="OrthoDB" id="114741at2"/>
<dbReference type="InterPro" id="IPR008920">
    <property type="entry name" value="TF_FadR/GntR_C"/>
</dbReference>
<dbReference type="Pfam" id="PF07729">
    <property type="entry name" value="FCD"/>
    <property type="match status" value="1"/>
</dbReference>
<evidence type="ECO:0000256" key="1">
    <source>
        <dbReference type="ARBA" id="ARBA00023015"/>
    </source>
</evidence>
<dbReference type="GO" id="GO:0003677">
    <property type="term" value="F:DNA binding"/>
    <property type="evidence" value="ECO:0007669"/>
    <property type="project" value="UniProtKB-KW"/>
</dbReference>
<dbReference type="SMART" id="SM00895">
    <property type="entry name" value="FCD"/>
    <property type="match status" value="1"/>
</dbReference>
<evidence type="ECO:0000313" key="6">
    <source>
        <dbReference type="Proteomes" id="UP000267430"/>
    </source>
</evidence>
<dbReference type="InterPro" id="IPR036390">
    <property type="entry name" value="WH_DNA-bd_sf"/>
</dbReference>
<feature type="domain" description="HTH gntR-type" evidence="4">
    <location>
        <begin position="11"/>
        <end position="78"/>
    </location>
</feature>
<dbReference type="Proteomes" id="UP000267430">
    <property type="component" value="Unassembled WGS sequence"/>
</dbReference>
<keyword evidence="6" id="KW-1185">Reference proteome</keyword>
<reference evidence="5 6" key="1">
    <citation type="submission" date="2018-12" db="EMBL/GenBank/DDBJ databases">
        <title>Bacillus chawlae sp. nov., Bacillus glennii sp. nov., and Bacillus saganii sp. nov. Isolated from the Vehicle Assembly Building at Kennedy Space Center where the Viking Spacecraft were Assembled.</title>
        <authorList>
            <person name="Seuylemezian A."/>
            <person name="Vaishampayan P."/>
        </authorList>
    </citation>
    <scope>NUCLEOTIDE SEQUENCE [LARGE SCALE GENOMIC DNA]</scope>
    <source>
        <strain evidence="5 6">L5</strain>
    </source>
</reference>
<dbReference type="PROSITE" id="PS50949">
    <property type="entry name" value="HTH_GNTR"/>
    <property type="match status" value="1"/>
</dbReference>
<dbReference type="SUPFAM" id="SSF46785">
    <property type="entry name" value="Winged helix' DNA-binding domain"/>
    <property type="match status" value="1"/>
</dbReference>
<organism evidence="5 6">
    <name type="scientific">Peribacillus cavernae</name>
    <dbReference type="NCBI Taxonomy" id="1674310"/>
    <lineage>
        <taxon>Bacteria</taxon>
        <taxon>Bacillati</taxon>
        <taxon>Bacillota</taxon>
        <taxon>Bacilli</taxon>
        <taxon>Bacillales</taxon>
        <taxon>Bacillaceae</taxon>
        <taxon>Peribacillus</taxon>
    </lineage>
</organism>
<dbReference type="Gene3D" id="1.10.10.10">
    <property type="entry name" value="Winged helix-like DNA-binding domain superfamily/Winged helix DNA-binding domain"/>
    <property type="match status" value="1"/>
</dbReference>
<dbReference type="EMBL" id="RYZZ01000017">
    <property type="protein sequence ID" value="RUQ28144.1"/>
    <property type="molecule type" value="Genomic_DNA"/>
</dbReference>
<dbReference type="InterPro" id="IPR011711">
    <property type="entry name" value="GntR_C"/>
</dbReference>
<protein>
    <submittedName>
        <fullName evidence="5">GntR family transcriptional regulator</fullName>
    </submittedName>
</protein>
<dbReference type="GO" id="GO:0003700">
    <property type="term" value="F:DNA-binding transcription factor activity"/>
    <property type="evidence" value="ECO:0007669"/>
    <property type="project" value="InterPro"/>
</dbReference>
<gene>
    <name evidence="5" type="ORF">ELQ35_12945</name>
</gene>
<evidence type="ECO:0000313" key="5">
    <source>
        <dbReference type="EMBL" id="RUQ28144.1"/>
    </source>
</evidence>